<name>A0A061G9M5_THECC</name>
<reference evidence="2 3" key="1">
    <citation type="journal article" date="2013" name="Genome Biol.">
        <title>The genome sequence of the most widely cultivated cacao type and its use to identify candidate genes regulating pod color.</title>
        <authorList>
            <person name="Motamayor J.C."/>
            <person name="Mockaitis K."/>
            <person name="Schmutz J."/>
            <person name="Haiminen N."/>
            <person name="Iii D.L."/>
            <person name="Cornejo O."/>
            <person name="Findley S.D."/>
            <person name="Zheng P."/>
            <person name="Utro F."/>
            <person name="Royaert S."/>
            <person name="Saski C."/>
            <person name="Jenkins J."/>
            <person name="Podicheti R."/>
            <person name="Zhao M."/>
            <person name="Scheffler B.E."/>
            <person name="Stack J.C."/>
            <person name="Feltus F.A."/>
            <person name="Mustiga G.M."/>
            <person name="Amores F."/>
            <person name="Phillips W."/>
            <person name="Marelli J.P."/>
            <person name="May G.D."/>
            <person name="Shapiro H."/>
            <person name="Ma J."/>
            <person name="Bustamante C.D."/>
            <person name="Schnell R.J."/>
            <person name="Main D."/>
            <person name="Gilbert D."/>
            <person name="Parida L."/>
            <person name="Kuhn D.N."/>
        </authorList>
    </citation>
    <scope>NUCLEOTIDE SEQUENCE [LARGE SCALE GENOMIC DNA]</scope>
    <source>
        <strain evidence="3">cv. Matina 1-6</strain>
    </source>
</reference>
<evidence type="ECO:0000313" key="2">
    <source>
        <dbReference type="EMBL" id="EOY23719.1"/>
    </source>
</evidence>
<protein>
    <recommendedName>
        <fullName evidence="1">S-locus receptor kinase C-terminal domain-containing protein</fullName>
    </recommendedName>
</protein>
<evidence type="ECO:0000259" key="1">
    <source>
        <dbReference type="Pfam" id="PF11883"/>
    </source>
</evidence>
<proteinExistence type="predicted"/>
<accession>A0A061G9M5</accession>
<organism evidence="2 3">
    <name type="scientific">Theobroma cacao</name>
    <name type="common">Cacao</name>
    <name type="synonym">Cocoa</name>
    <dbReference type="NCBI Taxonomy" id="3641"/>
    <lineage>
        <taxon>Eukaryota</taxon>
        <taxon>Viridiplantae</taxon>
        <taxon>Streptophyta</taxon>
        <taxon>Embryophyta</taxon>
        <taxon>Tracheophyta</taxon>
        <taxon>Spermatophyta</taxon>
        <taxon>Magnoliopsida</taxon>
        <taxon>eudicotyledons</taxon>
        <taxon>Gunneridae</taxon>
        <taxon>Pentapetalae</taxon>
        <taxon>rosids</taxon>
        <taxon>malvids</taxon>
        <taxon>Malvales</taxon>
        <taxon>Malvaceae</taxon>
        <taxon>Byttnerioideae</taxon>
        <taxon>Theobroma</taxon>
    </lineage>
</organism>
<sequence length="127" mass="14185">MLNSETAMPQPKIPDFCLGRSTLETDSSISKHDESCTVNQVTVTMLDASIVRLVLGCLGECGLDAIPAKCMALTCLDIQGFWNVKLEGELEDRRLQLLAFKSLWIYEMITDSDEQADDEEYRSSDSE</sequence>
<dbReference type="AlphaFoldDB" id="A0A061G9M5"/>
<gene>
    <name evidence="2" type="ORF">TCM_015525</name>
</gene>
<dbReference type="GO" id="GO:0004674">
    <property type="term" value="F:protein serine/threonine kinase activity"/>
    <property type="evidence" value="ECO:0007669"/>
    <property type="project" value="InterPro"/>
</dbReference>
<feature type="domain" description="S-locus receptor kinase C-terminal" evidence="1">
    <location>
        <begin position="4"/>
        <end position="48"/>
    </location>
</feature>
<dbReference type="InterPro" id="IPR021820">
    <property type="entry name" value="S-locus_recpt_kinase_C"/>
</dbReference>
<evidence type="ECO:0000313" key="3">
    <source>
        <dbReference type="Proteomes" id="UP000026915"/>
    </source>
</evidence>
<keyword evidence="3" id="KW-1185">Reference proteome</keyword>
<dbReference type="EMBL" id="CM001881">
    <property type="protein sequence ID" value="EOY23719.1"/>
    <property type="molecule type" value="Genomic_DNA"/>
</dbReference>
<dbReference type="HOGENOM" id="CLU_1974555_0_0_1"/>
<dbReference type="Gramene" id="EOY23719">
    <property type="protein sequence ID" value="EOY23719"/>
    <property type="gene ID" value="TCM_015525"/>
</dbReference>
<dbReference type="InParanoid" id="A0A061G9M5"/>
<dbReference type="Proteomes" id="UP000026915">
    <property type="component" value="Chromosome 3"/>
</dbReference>
<dbReference type="Pfam" id="PF11883">
    <property type="entry name" value="DUF3403"/>
    <property type="match status" value="1"/>
</dbReference>